<proteinExistence type="inferred from homology"/>
<dbReference type="InterPro" id="IPR058163">
    <property type="entry name" value="LysR-type_TF_proteobact-type"/>
</dbReference>
<dbReference type="InterPro" id="IPR000847">
    <property type="entry name" value="LysR_HTH_N"/>
</dbReference>
<dbReference type="InterPro" id="IPR005119">
    <property type="entry name" value="LysR_subst-bd"/>
</dbReference>
<comment type="similarity">
    <text evidence="1">Belongs to the LysR transcriptional regulatory family.</text>
</comment>
<evidence type="ECO:0000256" key="1">
    <source>
        <dbReference type="ARBA" id="ARBA00009437"/>
    </source>
</evidence>
<dbReference type="Pfam" id="PF00126">
    <property type="entry name" value="HTH_1"/>
    <property type="match status" value="1"/>
</dbReference>
<evidence type="ECO:0000313" key="6">
    <source>
        <dbReference type="EMBL" id="WXB06182.1"/>
    </source>
</evidence>
<dbReference type="SUPFAM" id="SSF53850">
    <property type="entry name" value="Periplasmic binding protein-like II"/>
    <property type="match status" value="1"/>
</dbReference>
<protein>
    <submittedName>
        <fullName evidence="6">LysR family transcriptional regulator</fullName>
    </submittedName>
</protein>
<dbReference type="Pfam" id="PF03466">
    <property type="entry name" value="LysR_substrate"/>
    <property type="match status" value="1"/>
</dbReference>
<evidence type="ECO:0000256" key="3">
    <source>
        <dbReference type="ARBA" id="ARBA00023125"/>
    </source>
</evidence>
<dbReference type="PANTHER" id="PTHR30537:SF5">
    <property type="entry name" value="HTH-TYPE TRANSCRIPTIONAL ACTIVATOR TTDR-RELATED"/>
    <property type="match status" value="1"/>
</dbReference>
<dbReference type="InterPro" id="IPR036390">
    <property type="entry name" value="WH_DNA-bd_sf"/>
</dbReference>
<dbReference type="Proteomes" id="UP001374803">
    <property type="component" value="Chromosome"/>
</dbReference>
<keyword evidence="4" id="KW-0804">Transcription</keyword>
<keyword evidence="2" id="KW-0805">Transcription regulation</keyword>
<dbReference type="Gene3D" id="1.10.10.10">
    <property type="entry name" value="Winged helix-like DNA-binding domain superfamily/Winged helix DNA-binding domain"/>
    <property type="match status" value="1"/>
</dbReference>
<dbReference type="PROSITE" id="PS50931">
    <property type="entry name" value="HTH_LYSR"/>
    <property type="match status" value="1"/>
</dbReference>
<evidence type="ECO:0000259" key="5">
    <source>
        <dbReference type="PROSITE" id="PS50931"/>
    </source>
</evidence>
<reference evidence="6" key="1">
    <citation type="submission" date="2021-12" db="EMBL/GenBank/DDBJ databases">
        <title>Discovery of the Pendulisporaceae a myxobacterial family with distinct sporulation behavior and unique specialized metabolism.</title>
        <authorList>
            <person name="Garcia R."/>
            <person name="Popoff A."/>
            <person name="Bader C.D."/>
            <person name="Loehr J."/>
            <person name="Walesch S."/>
            <person name="Walt C."/>
            <person name="Boldt J."/>
            <person name="Bunk B."/>
            <person name="Haeckl F.J.F.P.J."/>
            <person name="Gunesch A.P."/>
            <person name="Birkelbach J."/>
            <person name="Nuebel U."/>
            <person name="Pietschmann T."/>
            <person name="Bach T."/>
            <person name="Mueller R."/>
        </authorList>
    </citation>
    <scope>NUCLEOTIDE SEQUENCE</scope>
    <source>
        <strain evidence="6">MSr11367</strain>
    </source>
</reference>
<dbReference type="SUPFAM" id="SSF46785">
    <property type="entry name" value="Winged helix' DNA-binding domain"/>
    <property type="match status" value="1"/>
</dbReference>
<evidence type="ECO:0000313" key="7">
    <source>
        <dbReference type="Proteomes" id="UP001374803"/>
    </source>
</evidence>
<accession>A0ABZ2L5Z3</accession>
<dbReference type="PANTHER" id="PTHR30537">
    <property type="entry name" value="HTH-TYPE TRANSCRIPTIONAL REGULATOR"/>
    <property type="match status" value="1"/>
</dbReference>
<name>A0ABZ2L5Z3_9BACT</name>
<dbReference type="EMBL" id="CP089983">
    <property type="protein sequence ID" value="WXB06182.1"/>
    <property type="molecule type" value="Genomic_DNA"/>
</dbReference>
<keyword evidence="3" id="KW-0238">DNA-binding</keyword>
<keyword evidence="7" id="KW-1185">Reference proteome</keyword>
<dbReference type="RefSeq" id="WP_394835833.1">
    <property type="nucleotide sequence ID" value="NZ_CP089929.1"/>
</dbReference>
<organism evidence="6 7">
    <name type="scientific">Pendulispora rubella</name>
    <dbReference type="NCBI Taxonomy" id="2741070"/>
    <lineage>
        <taxon>Bacteria</taxon>
        <taxon>Pseudomonadati</taxon>
        <taxon>Myxococcota</taxon>
        <taxon>Myxococcia</taxon>
        <taxon>Myxococcales</taxon>
        <taxon>Sorangiineae</taxon>
        <taxon>Pendulisporaceae</taxon>
        <taxon>Pendulispora</taxon>
    </lineage>
</organism>
<feature type="domain" description="HTH lysR-type" evidence="5">
    <location>
        <begin position="28"/>
        <end position="80"/>
    </location>
</feature>
<dbReference type="InterPro" id="IPR036388">
    <property type="entry name" value="WH-like_DNA-bd_sf"/>
</dbReference>
<evidence type="ECO:0000256" key="2">
    <source>
        <dbReference type="ARBA" id="ARBA00023015"/>
    </source>
</evidence>
<sequence length="336" mass="36533">MDRHNNCDKAGLRVTENEIMRAAKLLELEAILAISRRGSFRAAARDLGISPTAVGNAVAGLEDELGVKLFDRTTRRVDLTAAGHDLVRAIAPALADIHAATEAARNPRGSPKGTLRINCSIAGGHQILVPFIIEFIRRYPDVKVDIVTEGRLVDIVQTGFDAGVRIASAVPPNMTIVPLGQRLRHRVVGSPDYFKDHPRPGHPNELAGHHCIRIRWPSGAPYEWEFEKDGEAMQVDAPWSLSLDNHGLIARAALAGVGLAYVAEAEIADYVASGRLVPVLSDWMPPSPGFCLYFPERRPTVGFASALAQVIAELGGETDQARWTRAPQRHHPGALF</sequence>
<gene>
    <name evidence="6" type="ORF">LVJ94_02755</name>
</gene>
<evidence type="ECO:0000256" key="4">
    <source>
        <dbReference type="ARBA" id="ARBA00023163"/>
    </source>
</evidence>
<dbReference type="Gene3D" id="3.40.190.290">
    <property type="match status" value="1"/>
</dbReference>